<reference evidence="1 2" key="1">
    <citation type="submission" date="2018-04" db="EMBL/GenBank/DDBJ databases">
        <title>Novel species isolated from glacier.</title>
        <authorList>
            <person name="Liu Q."/>
            <person name="Xin Y.-H."/>
        </authorList>
    </citation>
    <scope>NUCLEOTIDE SEQUENCE [LARGE SCALE GENOMIC DNA]</scope>
    <source>
        <strain evidence="1 2">GT1R17</strain>
    </source>
</reference>
<proteinExistence type="predicted"/>
<comment type="caution">
    <text evidence="1">The sequence shown here is derived from an EMBL/GenBank/DDBJ whole genome shotgun (WGS) entry which is preliminary data.</text>
</comment>
<name>A0A2T5MIP3_9GAMM</name>
<keyword evidence="2" id="KW-1185">Reference proteome</keyword>
<dbReference type="EMBL" id="QANS01000002">
    <property type="protein sequence ID" value="PTU32409.1"/>
    <property type="molecule type" value="Genomic_DNA"/>
</dbReference>
<dbReference type="Proteomes" id="UP000244248">
    <property type="component" value="Unassembled WGS sequence"/>
</dbReference>
<organism evidence="1 2">
    <name type="scientific">Stenotrophobium rhamnosiphilum</name>
    <dbReference type="NCBI Taxonomy" id="2029166"/>
    <lineage>
        <taxon>Bacteria</taxon>
        <taxon>Pseudomonadati</taxon>
        <taxon>Pseudomonadota</taxon>
        <taxon>Gammaproteobacteria</taxon>
        <taxon>Nevskiales</taxon>
        <taxon>Nevskiaceae</taxon>
        <taxon>Stenotrophobium</taxon>
    </lineage>
</organism>
<accession>A0A2T5MIP3</accession>
<evidence type="ECO:0000313" key="1">
    <source>
        <dbReference type="EMBL" id="PTU32409.1"/>
    </source>
</evidence>
<dbReference type="AlphaFoldDB" id="A0A2T5MIP3"/>
<gene>
    <name evidence="1" type="ORF">CJD38_07100</name>
</gene>
<evidence type="ECO:0000313" key="2">
    <source>
        <dbReference type="Proteomes" id="UP000244248"/>
    </source>
</evidence>
<sequence>MSSAAIEQPNQDLDQERCVQMLTLGKGIAKNVAAGYPIKLSLDAITDEPDLAKKIYPALSAADMEATVLAMYSKEDAASAYALIALECRDGILSRATLNNVKASTGPTEQFFAWKVDNVVWGIAAHPEHGVYLLINNASKHVVSADFHDFAFALANGKILAPCCGYERGSLGFATTLIEPISVPSGGAKAYSLAQNAQQVIQRGSYMRMNQQIISIAFKDTALCQLKTRQEFDDATADGIMPSYCKMN</sequence>
<protein>
    <submittedName>
        <fullName evidence="1">Uncharacterized protein</fullName>
    </submittedName>
</protein>